<evidence type="ECO:0000313" key="2">
    <source>
        <dbReference type="EMBL" id="ABT14198.1"/>
    </source>
</evidence>
<evidence type="ECO:0000256" key="1">
    <source>
        <dbReference type="SAM" id="Phobius"/>
    </source>
</evidence>
<feature type="transmembrane region" description="Helical" evidence="1">
    <location>
        <begin position="52"/>
        <end position="70"/>
    </location>
</feature>
<gene>
    <name evidence="2" type="primary">m644L</name>
    <name evidence="2" type="ORF">MT325_m644L</name>
</gene>
<sequence>MSAPITSLTLPLTFMVEGAGVGAGVGLGAGLGVGAWGGVLEPPPTFAIDTSPYGALFCMVTATVSPFLAFRATTGNLRFPDGSV</sequence>
<organismHost>
    <name type="scientific">Paramecium bursaria</name>
    <dbReference type="NCBI Taxonomy" id="74790"/>
</organismHost>
<protein>
    <submittedName>
        <fullName evidence="2">Uncharacterized protein m644L</fullName>
    </submittedName>
</protein>
<dbReference type="Proteomes" id="UP000246715">
    <property type="component" value="Segment"/>
</dbReference>
<dbReference type="EMBL" id="DQ491001">
    <property type="protein sequence ID" value="ABT14198.1"/>
    <property type="molecule type" value="Genomic_DNA"/>
</dbReference>
<keyword evidence="1" id="KW-0812">Transmembrane</keyword>
<reference evidence="2 3" key="1">
    <citation type="journal article" date="2007" name="Virology">
        <title>Sequence and annotation of the 314-kb MT325 and the 321-kb FR483 viruses that infect Chlorella Pbi.</title>
        <authorList>
            <person name="Fitzgerald L.A."/>
            <person name="Graves M.V."/>
            <person name="Li X."/>
            <person name="Feldblyum T."/>
            <person name="Hartigan J."/>
            <person name="Van Etten J.L."/>
        </authorList>
    </citation>
    <scope>NUCLEOTIDE SEQUENCE [LARGE SCALE GENOMIC DNA]</scope>
    <source>
        <strain evidence="2 3">MT325</strain>
    </source>
</reference>
<proteinExistence type="predicted"/>
<name>A7IV24_PBCVM</name>
<organism evidence="2 3">
    <name type="scientific">Paramecium bursaria Chlorella virus MT325</name>
    <name type="common">PBCV-MT325</name>
    <dbReference type="NCBI Taxonomy" id="346932"/>
    <lineage>
        <taxon>Viruses</taxon>
        <taxon>Varidnaviria</taxon>
        <taxon>Bamfordvirae</taxon>
        <taxon>Nucleocytoviricota</taxon>
        <taxon>Megaviricetes</taxon>
        <taxon>Algavirales</taxon>
        <taxon>Phycodnaviridae</taxon>
        <taxon>Chlorovirus</taxon>
        <taxon>Chlorovirus conductrix</taxon>
        <taxon>Paramecium bursaria Chlorella virus A1</taxon>
    </lineage>
</organism>
<evidence type="ECO:0000313" key="3">
    <source>
        <dbReference type="Proteomes" id="UP000246715"/>
    </source>
</evidence>
<keyword evidence="1" id="KW-1133">Transmembrane helix</keyword>
<keyword evidence="1" id="KW-0472">Membrane</keyword>
<accession>A7IV24</accession>